<dbReference type="Pfam" id="PF04258">
    <property type="entry name" value="Peptidase_A22B"/>
    <property type="match status" value="1"/>
</dbReference>
<feature type="transmembrane region" description="Helical" evidence="9">
    <location>
        <begin position="411"/>
        <end position="429"/>
    </location>
</feature>
<evidence type="ECO:0000256" key="7">
    <source>
        <dbReference type="ARBA" id="ARBA00023136"/>
    </source>
</evidence>
<reference evidence="10 11" key="1">
    <citation type="submission" date="2014-04" db="EMBL/GenBank/DDBJ databases">
        <authorList>
            <consortium name="DOE Joint Genome Institute"/>
            <person name="Kuo A."/>
            <person name="Martino E."/>
            <person name="Perotto S."/>
            <person name="Kohler A."/>
            <person name="Nagy L.G."/>
            <person name="Floudas D."/>
            <person name="Copeland A."/>
            <person name="Barry K.W."/>
            <person name="Cichocki N."/>
            <person name="Veneault-Fourrey C."/>
            <person name="LaButti K."/>
            <person name="Lindquist E.A."/>
            <person name="Lipzen A."/>
            <person name="Lundell T."/>
            <person name="Morin E."/>
            <person name="Murat C."/>
            <person name="Sun H."/>
            <person name="Tunlid A."/>
            <person name="Henrissat B."/>
            <person name="Grigoriev I.V."/>
            <person name="Hibbett D.S."/>
            <person name="Martin F."/>
            <person name="Nordberg H.P."/>
            <person name="Cantor M.N."/>
            <person name="Hua S.X."/>
        </authorList>
    </citation>
    <scope>NUCLEOTIDE SEQUENCE [LARGE SCALE GENOMIC DNA]</scope>
    <source>
        <strain evidence="10 11">Zn</strain>
    </source>
</reference>
<keyword evidence="4" id="KW-0378">Hydrolase</keyword>
<dbReference type="FunCoup" id="A0A0C3CZL6">
    <property type="interactions" value="19"/>
</dbReference>
<evidence type="ECO:0000256" key="8">
    <source>
        <dbReference type="SAM" id="MobiDB-lite"/>
    </source>
</evidence>
<feature type="region of interest" description="Disordered" evidence="8">
    <location>
        <begin position="29"/>
        <end position="48"/>
    </location>
</feature>
<dbReference type="OrthoDB" id="29661at2759"/>
<comment type="subcellular location">
    <subcellularLocation>
        <location evidence="1">Endoplasmic reticulum membrane</location>
        <topology evidence="1">Multi-pass membrane protein</topology>
    </subcellularLocation>
</comment>
<dbReference type="Proteomes" id="UP000054321">
    <property type="component" value="Unassembled WGS sequence"/>
</dbReference>
<sequence length="454" mass="50488">YTKREVILMHLHLIVAALFAIYIGSHASLSRPPSAALSEKSKTGDEENDEIVVEPVMEGLQPSDAILFPIVAGCALAGLYYLIQWLNNPTLLNKILGYYFSILGVVGVGRLVTDGLNVATTFVFPSVWSARGETYYVDPLLSQQVMKQAKPAIVQFHYKFTEKTNPFPGLLSSISLPNFISKYFWALRALLKNHWILRGYLHGVFNVKYKLQFNDVSGFIIGIGAIILYNINGKEWWLTNAIGIGLCYGALQLVSPTSFWIGSIVMIGLFIYDIVMVFYTPMMVTVATTIDGPIKLVFPGPARGSMLGLGDIVLPGIVIALALRFDLYLYYLYKQKKSADSTSLTKMPYVDATGKWGERFWTNRAKTVEEETMADGSRFPKVYFTAAVVGYVVGLLATLTVLHIYNHGQPALLYLVPCVLTSLWGTALVRGEFTLMWGYTEDGSLDDSEGRERE</sequence>
<keyword evidence="11" id="KW-1185">Reference proteome</keyword>
<dbReference type="PANTHER" id="PTHR12174">
    <property type="entry name" value="SIGNAL PEPTIDE PEPTIDASE"/>
    <property type="match status" value="1"/>
</dbReference>
<dbReference type="AlphaFoldDB" id="A0A0C3CZL6"/>
<feature type="transmembrane region" description="Helical" evidence="9">
    <location>
        <begin position="259"/>
        <end position="279"/>
    </location>
</feature>
<dbReference type="MEROPS" id="A22.008"/>
<feature type="transmembrane region" description="Helical" evidence="9">
    <location>
        <begin position="382"/>
        <end position="405"/>
    </location>
</feature>
<dbReference type="GO" id="GO:0006465">
    <property type="term" value="P:signal peptide processing"/>
    <property type="evidence" value="ECO:0007669"/>
    <property type="project" value="TreeGrafter"/>
</dbReference>
<dbReference type="GO" id="GO:0098553">
    <property type="term" value="C:lumenal side of endoplasmic reticulum membrane"/>
    <property type="evidence" value="ECO:0007669"/>
    <property type="project" value="TreeGrafter"/>
</dbReference>
<name>A0A0C3CZL6_OIDMZ</name>
<dbReference type="SMART" id="SM00730">
    <property type="entry name" value="PSN"/>
    <property type="match status" value="1"/>
</dbReference>
<feature type="non-terminal residue" evidence="10">
    <location>
        <position position="454"/>
    </location>
</feature>
<evidence type="ECO:0000256" key="2">
    <source>
        <dbReference type="ARBA" id="ARBA00006859"/>
    </source>
</evidence>
<evidence type="ECO:0000256" key="6">
    <source>
        <dbReference type="ARBA" id="ARBA00022989"/>
    </source>
</evidence>
<dbReference type="HOGENOM" id="CLU_023799_1_1_1"/>
<feature type="transmembrane region" description="Helical" evidence="9">
    <location>
        <begin position="65"/>
        <end position="83"/>
    </location>
</feature>
<dbReference type="EMBL" id="KN832872">
    <property type="protein sequence ID" value="KIN04474.1"/>
    <property type="molecule type" value="Genomic_DNA"/>
</dbReference>
<evidence type="ECO:0000313" key="11">
    <source>
        <dbReference type="Proteomes" id="UP000054321"/>
    </source>
</evidence>
<feature type="transmembrane region" description="Helical" evidence="9">
    <location>
        <begin position="312"/>
        <end position="333"/>
    </location>
</feature>
<evidence type="ECO:0000256" key="1">
    <source>
        <dbReference type="ARBA" id="ARBA00004477"/>
    </source>
</evidence>
<keyword evidence="5" id="KW-0256">Endoplasmic reticulum</keyword>
<feature type="transmembrane region" description="Helical" evidence="9">
    <location>
        <begin position="211"/>
        <end position="231"/>
    </location>
</feature>
<keyword evidence="6 9" id="KW-1133">Transmembrane helix</keyword>
<dbReference type="STRING" id="913774.A0A0C3CZL6"/>
<evidence type="ECO:0000256" key="5">
    <source>
        <dbReference type="ARBA" id="ARBA00022824"/>
    </source>
</evidence>
<keyword evidence="3 9" id="KW-0812">Transmembrane</keyword>
<proteinExistence type="inferred from homology"/>
<evidence type="ECO:0000256" key="9">
    <source>
        <dbReference type="SAM" id="Phobius"/>
    </source>
</evidence>
<accession>A0A0C3CZL6</accession>
<protein>
    <recommendedName>
        <fullName evidence="12">Peptidase A22B, signal peptide peptidase</fullName>
    </recommendedName>
</protein>
<feature type="transmembrane region" description="Helical" evidence="9">
    <location>
        <begin position="95"/>
        <end position="113"/>
    </location>
</feature>
<dbReference type="InParanoid" id="A0A0C3CZL6"/>
<dbReference type="InterPro" id="IPR006639">
    <property type="entry name" value="Preselin/SPP"/>
</dbReference>
<dbReference type="PANTHER" id="PTHR12174:SF23">
    <property type="entry name" value="MINOR HISTOCOMPATIBILITY ANTIGEN H13"/>
    <property type="match status" value="1"/>
</dbReference>
<evidence type="ECO:0008006" key="12">
    <source>
        <dbReference type="Google" id="ProtNLM"/>
    </source>
</evidence>
<dbReference type="GO" id="GO:0098554">
    <property type="term" value="C:cytoplasmic side of endoplasmic reticulum membrane"/>
    <property type="evidence" value="ECO:0007669"/>
    <property type="project" value="TreeGrafter"/>
</dbReference>
<evidence type="ECO:0000256" key="4">
    <source>
        <dbReference type="ARBA" id="ARBA00022801"/>
    </source>
</evidence>
<dbReference type="GO" id="GO:0042500">
    <property type="term" value="F:aspartic endopeptidase activity, intramembrane cleaving"/>
    <property type="evidence" value="ECO:0007669"/>
    <property type="project" value="InterPro"/>
</dbReference>
<comment type="similarity">
    <text evidence="2">Belongs to the peptidase A22B family.</text>
</comment>
<feature type="transmembrane region" description="Helical" evidence="9">
    <location>
        <begin position="7"/>
        <end position="25"/>
    </location>
</feature>
<organism evidence="10 11">
    <name type="scientific">Oidiodendron maius (strain Zn)</name>
    <dbReference type="NCBI Taxonomy" id="913774"/>
    <lineage>
        <taxon>Eukaryota</taxon>
        <taxon>Fungi</taxon>
        <taxon>Dikarya</taxon>
        <taxon>Ascomycota</taxon>
        <taxon>Pezizomycotina</taxon>
        <taxon>Leotiomycetes</taxon>
        <taxon>Leotiomycetes incertae sedis</taxon>
        <taxon>Myxotrichaceae</taxon>
        <taxon>Oidiodendron</taxon>
    </lineage>
</organism>
<gene>
    <name evidence="10" type="ORF">OIDMADRAFT_81607</name>
</gene>
<feature type="compositionally biased region" description="Low complexity" evidence="8">
    <location>
        <begin position="29"/>
        <end position="38"/>
    </location>
</feature>
<feature type="transmembrane region" description="Helical" evidence="9">
    <location>
        <begin position="237"/>
        <end position="254"/>
    </location>
</feature>
<dbReference type="InterPro" id="IPR007369">
    <property type="entry name" value="Peptidase_A22B_SPP"/>
</dbReference>
<evidence type="ECO:0000256" key="3">
    <source>
        <dbReference type="ARBA" id="ARBA00022692"/>
    </source>
</evidence>
<feature type="non-terminal residue" evidence="10">
    <location>
        <position position="1"/>
    </location>
</feature>
<evidence type="ECO:0000313" key="10">
    <source>
        <dbReference type="EMBL" id="KIN04474.1"/>
    </source>
</evidence>
<reference evidence="11" key="2">
    <citation type="submission" date="2015-01" db="EMBL/GenBank/DDBJ databases">
        <title>Evolutionary Origins and Diversification of the Mycorrhizal Mutualists.</title>
        <authorList>
            <consortium name="DOE Joint Genome Institute"/>
            <consortium name="Mycorrhizal Genomics Consortium"/>
            <person name="Kohler A."/>
            <person name="Kuo A."/>
            <person name="Nagy L.G."/>
            <person name="Floudas D."/>
            <person name="Copeland A."/>
            <person name="Barry K.W."/>
            <person name="Cichocki N."/>
            <person name="Veneault-Fourrey C."/>
            <person name="LaButti K."/>
            <person name="Lindquist E.A."/>
            <person name="Lipzen A."/>
            <person name="Lundell T."/>
            <person name="Morin E."/>
            <person name="Murat C."/>
            <person name="Riley R."/>
            <person name="Ohm R."/>
            <person name="Sun H."/>
            <person name="Tunlid A."/>
            <person name="Henrissat B."/>
            <person name="Grigoriev I.V."/>
            <person name="Hibbett D.S."/>
            <person name="Martin F."/>
        </authorList>
    </citation>
    <scope>NUCLEOTIDE SEQUENCE [LARGE SCALE GENOMIC DNA]</scope>
    <source>
        <strain evidence="11">Zn</strain>
    </source>
</reference>
<dbReference type="GO" id="GO:0033619">
    <property type="term" value="P:membrane protein proteolysis"/>
    <property type="evidence" value="ECO:0007669"/>
    <property type="project" value="TreeGrafter"/>
</dbReference>
<keyword evidence="7 9" id="KW-0472">Membrane</keyword>